<evidence type="ECO:0000256" key="5">
    <source>
        <dbReference type="SAM" id="MobiDB-lite"/>
    </source>
</evidence>
<dbReference type="GO" id="GO:0030036">
    <property type="term" value="P:actin cytoskeleton organization"/>
    <property type="evidence" value="ECO:0007669"/>
    <property type="project" value="TreeGrafter"/>
</dbReference>
<feature type="domain" description="LIM zinc-binding" evidence="6">
    <location>
        <begin position="793"/>
        <end position="854"/>
    </location>
</feature>
<dbReference type="FunFam" id="2.10.110.10:FF:000077">
    <property type="entry name" value="LIM domain protein"/>
    <property type="match status" value="1"/>
</dbReference>
<dbReference type="PANTHER" id="PTHR24214:SF38">
    <property type="entry name" value="PDZ AND LIM DOMAIN PROTEIN ZASP-RELATED"/>
    <property type="match status" value="1"/>
</dbReference>
<dbReference type="OrthoDB" id="15567at2759"/>
<evidence type="ECO:0000313" key="7">
    <source>
        <dbReference type="EMBL" id="OCL15034.1"/>
    </source>
</evidence>
<feature type="compositionally biased region" description="Polar residues" evidence="5">
    <location>
        <begin position="283"/>
        <end position="292"/>
    </location>
</feature>
<evidence type="ECO:0000256" key="3">
    <source>
        <dbReference type="ARBA" id="ARBA00023038"/>
    </source>
</evidence>
<evidence type="ECO:0000256" key="2">
    <source>
        <dbReference type="ARBA" id="ARBA00022833"/>
    </source>
</evidence>
<dbReference type="GO" id="GO:0051371">
    <property type="term" value="F:muscle alpha-actinin binding"/>
    <property type="evidence" value="ECO:0007669"/>
    <property type="project" value="TreeGrafter"/>
</dbReference>
<feature type="region of interest" description="Disordered" evidence="5">
    <location>
        <begin position="584"/>
        <end position="632"/>
    </location>
</feature>
<feature type="compositionally biased region" description="Acidic residues" evidence="5">
    <location>
        <begin position="323"/>
        <end position="332"/>
    </location>
</feature>
<feature type="region of interest" description="Disordered" evidence="5">
    <location>
        <begin position="185"/>
        <end position="351"/>
    </location>
</feature>
<dbReference type="PROSITE" id="PS00478">
    <property type="entry name" value="LIM_DOMAIN_1"/>
    <property type="match status" value="2"/>
</dbReference>
<sequence length="854" mass="93792">MMMHRSKSKDRATTPGPTYMSPKQMAEYLHDLRNNRTPRPNGSRPPPPQFTSMSRPTSKAIDTPAISPLPHPTSQDASDEPTLLPPRCTSAQSHCRTNSAMSNTSFGGSMAGRPLVMEPRPRDASGSTQDSSRPASIVYRENGHRLLEREEAKLLRKALEDIDLEEEQGLYNDARDEAAELVWRHQNPTAPYPNPNAPYEYPGLSQDGAARRSRSLSREPKDPQRSNSKLGKRLSSSSASASGGSRSSSLQSRVPSDSSMQKQSNGDINTDSVRGRQPREFAETQQKTSIMPSFTLGDSKHRRRSSGSKRKPSGSLFRNPDDQIYEEPEEDTTSPPKPVVSKAPTTLPLQVRRNPFTRVQFAKEGLARSNTDPVFATKKFDRFEIQNNPPTQTRNAAYTSNSLPATPPQILETSSESSEGGVEVKMKDGKEIRSDDIRAATSMKLKDRSPKLPTPTVVSDSPGRPIVSFQQDWKPKEIELKQEPSRALPPTSSGIDVQADPTPRPLTKSATVPIVPTINFPDTPTPKVREQPFTVPKINVSQAPDIPTISVNGAPAPPKINIQEPPSISVSPASVPTINAPSISVGPPSINAPASKKQPSIRPLPTPKANSTRPLPRSTASAPPASTSHWTPATRRTTALCAQCALPIAGRIVSAAGSRFHPECFVCHHCGEGLECVAFYPEPENKRAERIDRIHRRMNGEDIEIGEGISEADDGDEGMRFYCHLDYHEFFSPRCKSCKTPIEGEVIVACGAEWHAGHFFCAQCGDPFDSSTPFVEKDGYAWCVGCHTNRYSTKCKKCRKPVTDTVVKALGAEWHTRCFCCVECGGQFDDGRYFLRGNSQDPVCVKCEERRLKA</sequence>
<feature type="compositionally biased region" description="Polar residues" evidence="5">
    <location>
        <begin position="125"/>
        <end position="134"/>
    </location>
</feature>
<dbReference type="InterPro" id="IPR001781">
    <property type="entry name" value="Znf_LIM"/>
</dbReference>
<organism evidence="7 8">
    <name type="scientific">Glonium stellatum</name>
    <dbReference type="NCBI Taxonomy" id="574774"/>
    <lineage>
        <taxon>Eukaryota</taxon>
        <taxon>Fungi</taxon>
        <taxon>Dikarya</taxon>
        <taxon>Ascomycota</taxon>
        <taxon>Pezizomycotina</taxon>
        <taxon>Dothideomycetes</taxon>
        <taxon>Pleosporomycetidae</taxon>
        <taxon>Gloniales</taxon>
        <taxon>Gloniaceae</taxon>
        <taxon>Glonium</taxon>
    </lineage>
</organism>
<dbReference type="GO" id="GO:0001725">
    <property type="term" value="C:stress fiber"/>
    <property type="evidence" value="ECO:0007669"/>
    <property type="project" value="TreeGrafter"/>
</dbReference>
<proteinExistence type="predicted"/>
<gene>
    <name evidence="7" type="ORF">AOQ84DRAFT_227564</name>
</gene>
<dbReference type="GO" id="GO:0030695">
    <property type="term" value="F:GTPase regulator activity"/>
    <property type="evidence" value="ECO:0007669"/>
    <property type="project" value="UniProtKB-ARBA"/>
</dbReference>
<feature type="compositionally biased region" description="Polar residues" evidence="5">
    <location>
        <begin position="89"/>
        <end position="107"/>
    </location>
</feature>
<dbReference type="CDD" id="cd08368">
    <property type="entry name" value="LIM"/>
    <property type="match status" value="2"/>
</dbReference>
<feature type="region of interest" description="Disordered" evidence="5">
    <location>
        <begin position="446"/>
        <end position="465"/>
    </location>
</feature>
<feature type="region of interest" description="Disordered" evidence="5">
    <location>
        <begin position="1"/>
        <end position="144"/>
    </location>
</feature>
<dbReference type="GO" id="GO:0003779">
    <property type="term" value="F:actin binding"/>
    <property type="evidence" value="ECO:0007669"/>
    <property type="project" value="TreeGrafter"/>
</dbReference>
<reference evidence="7 8" key="1">
    <citation type="journal article" date="2016" name="Nat. Commun.">
        <title>Ectomycorrhizal ecology is imprinted in the genome of the dominant symbiotic fungus Cenococcum geophilum.</title>
        <authorList>
            <consortium name="DOE Joint Genome Institute"/>
            <person name="Peter M."/>
            <person name="Kohler A."/>
            <person name="Ohm R.A."/>
            <person name="Kuo A."/>
            <person name="Krutzmann J."/>
            <person name="Morin E."/>
            <person name="Arend M."/>
            <person name="Barry K.W."/>
            <person name="Binder M."/>
            <person name="Choi C."/>
            <person name="Clum A."/>
            <person name="Copeland A."/>
            <person name="Grisel N."/>
            <person name="Haridas S."/>
            <person name="Kipfer T."/>
            <person name="LaButti K."/>
            <person name="Lindquist E."/>
            <person name="Lipzen A."/>
            <person name="Maire R."/>
            <person name="Meier B."/>
            <person name="Mihaltcheva S."/>
            <person name="Molinier V."/>
            <person name="Murat C."/>
            <person name="Poggeler S."/>
            <person name="Quandt C.A."/>
            <person name="Sperisen C."/>
            <person name="Tritt A."/>
            <person name="Tisserant E."/>
            <person name="Crous P.W."/>
            <person name="Henrissat B."/>
            <person name="Nehls U."/>
            <person name="Egli S."/>
            <person name="Spatafora J.W."/>
            <person name="Grigoriev I.V."/>
            <person name="Martin F.M."/>
        </authorList>
    </citation>
    <scope>NUCLEOTIDE SEQUENCE [LARGE SCALE GENOMIC DNA]</scope>
    <source>
        <strain evidence="7 8">CBS 207.34</strain>
    </source>
</reference>
<feature type="domain" description="LIM zinc-binding" evidence="6">
    <location>
        <begin position="639"/>
        <end position="733"/>
    </location>
</feature>
<feature type="compositionally biased region" description="Low complexity" evidence="5">
    <location>
        <begin position="616"/>
        <end position="632"/>
    </location>
</feature>
<dbReference type="AlphaFoldDB" id="A0A8E2JZN3"/>
<dbReference type="InterPro" id="IPR050604">
    <property type="entry name" value="PDZ-LIM_domain"/>
</dbReference>
<evidence type="ECO:0000256" key="1">
    <source>
        <dbReference type="ARBA" id="ARBA00022723"/>
    </source>
</evidence>
<evidence type="ECO:0000313" key="8">
    <source>
        <dbReference type="Proteomes" id="UP000250140"/>
    </source>
</evidence>
<dbReference type="EMBL" id="KV748494">
    <property type="protein sequence ID" value="OCL15034.1"/>
    <property type="molecule type" value="Genomic_DNA"/>
</dbReference>
<feature type="region of interest" description="Disordered" evidence="5">
    <location>
        <begin position="545"/>
        <end position="568"/>
    </location>
</feature>
<feature type="compositionally biased region" description="Polar residues" evidence="5">
    <location>
        <begin position="260"/>
        <end position="272"/>
    </location>
</feature>
<feature type="compositionally biased region" description="Low complexity" evidence="5">
    <location>
        <begin position="226"/>
        <end position="259"/>
    </location>
</feature>
<dbReference type="Gene3D" id="2.10.110.10">
    <property type="entry name" value="Cysteine Rich Protein"/>
    <property type="match status" value="3"/>
</dbReference>
<evidence type="ECO:0000259" key="6">
    <source>
        <dbReference type="PROSITE" id="PS50023"/>
    </source>
</evidence>
<keyword evidence="8" id="KW-1185">Reference proteome</keyword>
<dbReference type="Pfam" id="PF00412">
    <property type="entry name" value="LIM"/>
    <property type="match status" value="3"/>
</dbReference>
<accession>A0A8E2JZN3</accession>
<feature type="region of interest" description="Disordered" evidence="5">
    <location>
        <begin position="482"/>
        <end position="509"/>
    </location>
</feature>
<feature type="compositionally biased region" description="Basic residues" evidence="5">
    <location>
        <begin position="300"/>
        <end position="312"/>
    </location>
</feature>
<dbReference type="Proteomes" id="UP000250140">
    <property type="component" value="Unassembled WGS sequence"/>
</dbReference>
<dbReference type="SMART" id="SM00132">
    <property type="entry name" value="LIM"/>
    <property type="match status" value="3"/>
</dbReference>
<feature type="compositionally biased region" description="Basic and acidic residues" evidence="5">
    <location>
        <begin position="273"/>
        <end position="282"/>
    </location>
</feature>
<dbReference type="PROSITE" id="PS50023">
    <property type="entry name" value="LIM_DOMAIN_2"/>
    <property type="match status" value="2"/>
</dbReference>
<keyword evidence="1 4" id="KW-0479">Metal-binding</keyword>
<keyword evidence="3 4" id="KW-0440">LIM domain</keyword>
<dbReference type="GO" id="GO:0031941">
    <property type="term" value="C:filamentous actin"/>
    <property type="evidence" value="ECO:0007669"/>
    <property type="project" value="TreeGrafter"/>
</dbReference>
<dbReference type="SUPFAM" id="SSF57716">
    <property type="entry name" value="Glucocorticoid receptor-like (DNA-binding domain)"/>
    <property type="match status" value="3"/>
</dbReference>
<evidence type="ECO:0000256" key="4">
    <source>
        <dbReference type="PROSITE-ProRule" id="PRU00125"/>
    </source>
</evidence>
<name>A0A8E2JZN3_9PEZI</name>
<dbReference type="PANTHER" id="PTHR24214">
    <property type="entry name" value="PDZ AND LIM DOMAIN PROTEIN ZASP"/>
    <property type="match status" value="1"/>
</dbReference>
<dbReference type="GO" id="GO:0046872">
    <property type="term" value="F:metal ion binding"/>
    <property type="evidence" value="ECO:0007669"/>
    <property type="project" value="UniProtKB-KW"/>
</dbReference>
<keyword evidence="2 4" id="KW-0862">Zinc</keyword>
<protein>
    <recommendedName>
        <fullName evidence="6">LIM zinc-binding domain-containing protein</fullName>
    </recommendedName>
</protein>